<dbReference type="AlphaFoldDB" id="A0A2I4ECR5"/>
<dbReference type="InterPro" id="IPR004158">
    <property type="entry name" value="DUF247_pln"/>
</dbReference>
<dbReference type="RefSeq" id="XP_018817194.2">
    <property type="nucleotide sequence ID" value="XM_018961649.2"/>
</dbReference>
<dbReference type="OrthoDB" id="1849062at2759"/>
<sequence length="299" mass="34306">MSAKDQIIIPIESPRKMTTDPHDVIPPKTDETSGSSVDILDELKKSKSEKFSNSNEAQIKTSLKTQEVPLLLRDHKNFKKYFKPRVLSLGPIHHGKDQYRFGEELKLRLAKKFVTESGMSAESFCDMIAKEIKQLKKCFDEKVIDHYDNVTLAWMLFVDDLFLLENQLPYQLLKDLMNLSVNKELATSIKNFIYSNNMIQGHNEAGENDPIHLLDLLRTSLLDGSMPSSQDDNNKHESNRNVRELRAAGIHLRPSKTGLLRNVSFSELFNFFPGYLQLPPIRVDDSTVTKFFNLIAYEM</sequence>
<gene>
    <name evidence="3" type="primary">LOC108988398</name>
</gene>
<evidence type="ECO:0000313" key="3">
    <source>
        <dbReference type="RefSeq" id="XP_018817194.2"/>
    </source>
</evidence>
<reference evidence="3" key="1">
    <citation type="submission" date="2025-08" db="UniProtKB">
        <authorList>
            <consortium name="RefSeq"/>
        </authorList>
    </citation>
    <scope>IDENTIFICATION</scope>
    <source>
        <tissue evidence="3">Leaves</tissue>
    </source>
</reference>
<accession>A0A2I4ECR5</accession>
<dbReference type="GeneID" id="108988398"/>
<organism evidence="2 3">
    <name type="scientific">Juglans regia</name>
    <name type="common">English walnut</name>
    <dbReference type="NCBI Taxonomy" id="51240"/>
    <lineage>
        <taxon>Eukaryota</taxon>
        <taxon>Viridiplantae</taxon>
        <taxon>Streptophyta</taxon>
        <taxon>Embryophyta</taxon>
        <taxon>Tracheophyta</taxon>
        <taxon>Spermatophyta</taxon>
        <taxon>Magnoliopsida</taxon>
        <taxon>eudicotyledons</taxon>
        <taxon>Gunneridae</taxon>
        <taxon>Pentapetalae</taxon>
        <taxon>rosids</taxon>
        <taxon>fabids</taxon>
        <taxon>Fagales</taxon>
        <taxon>Juglandaceae</taxon>
        <taxon>Juglans</taxon>
    </lineage>
</organism>
<dbReference type="InParanoid" id="A0A2I4ECR5"/>
<protein>
    <submittedName>
        <fullName evidence="3">Uncharacterized protein LOC108988398</fullName>
    </submittedName>
</protein>
<dbReference type="Proteomes" id="UP000235220">
    <property type="component" value="Chromosome 3"/>
</dbReference>
<feature type="compositionally biased region" description="Basic and acidic residues" evidence="1">
    <location>
        <begin position="13"/>
        <end position="31"/>
    </location>
</feature>
<dbReference type="KEGG" id="jre:108988398"/>
<dbReference type="Pfam" id="PF03140">
    <property type="entry name" value="DUF247"/>
    <property type="match status" value="1"/>
</dbReference>
<proteinExistence type="predicted"/>
<evidence type="ECO:0000256" key="1">
    <source>
        <dbReference type="SAM" id="MobiDB-lite"/>
    </source>
</evidence>
<dbReference type="PANTHER" id="PTHR31549">
    <property type="entry name" value="PROTEIN, PUTATIVE (DUF247)-RELATED-RELATED"/>
    <property type="match status" value="1"/>
</dbReference>
<name>A0A2I4ECR5_JUGRE</name>
<feature type="region of interest" description="Disordered" evidence="1">
    <location>
        <begin position="1"/>
        <end position="37"/>
    </location>
</feature>
<evidence type="ECO:0000313" key="2">
    <source>
        <dbReference type="Proteomes" id="UP000235220"/>
    </source>
</evidence>
<dbReference type="PANTHER" id="PTHR31549:SF191">
    <property type="entry name" value="DUF247 DOMAIN PROTEIN"/>
    <property type="match status" value="1"/>
</dbReference>
<keyword evidence="2" id="KW-1185">Reference proteome</keyword>